<dbReference type="FunFam" id="3.20.20.100:FF:000004">
    <property type="entry name" value="Oxidoreductase, aldo/keto reductase"/>
    <property type="match status" value="1"/>
</dbReference>
<dbReference type="InterPro" id="IPR023210">
    <property type="entry name" value="NADP_OxRdtase_dom"/>
</dbReference>
<sequence length="360" mass="40554">MPPPQMPVPTSLQESLDATKVEYVQLGSSGLRVSSPILGTMGIGSKEWQDWVMEEEEGMKLLKAAWDRGVTTWDTANVYSSGINEEIIGKAIRKFEIPRQKLTLLAKCCGTVPEEAGIFNWFYEAQMAKSKDYVNQGGLSRGAIFKAVDASLRRLGTDYIDLFQIHRYDASVPPEEIMKALHDLVQAGKVHYIGASSMWTYQFARMQFIAEKNGWTKFVSMQNSYNLCYREEEREMNKFCKETGVGLIPWGPMYSGLLAKPLGVESARSKQSASFAGGLTEADKTINRRVQELAERKGWKMSQVALAWLRGKDCVPIFGMTSVRVEWLDEACAVRDLRLDADEMKYLEEPYVPKPVAGHF</sequence>
<evidence type="ECO:0000313" key="5">
    <source>
        <dbReference type="EMBL" id="CAF9938427.1"/>
    </source>
</evidence>
<proteinExistence type="inferred from homology"/>
<keyword evidence="6" id="KW-1185">Reference proteome</keyword>
<dbReference type="CDD" id="cd19079">
    <property type="entry name" value="AKR_EcYajO-like"/>
    <property type="match status" value="1"/>
</dbReference>
<protein>
    <recommendedName>
        <fullName evidence="4">NADP-dependent oxidoreductase domain-containing protein</fullName>
    </recommendedName>
</protein>
<dbReference type="PANTHER" id="PTHR43364:SF9">
    <property type="entry name" value="OXIDOREDUCTASE"/>
    <property type="match status" value="1"/>
</dbReference>
<dbReference type="Proteomes" id="UP000664521">
    <property type="component" value="Unassembled WGS sequence"/>
</dbReference>
<evidence type="ECO:0000256" key="2">
    <source>
        <dbReference type="ARBA" id="ARBA00022857"/>
    </source>
</evidence>
<dbReference type="GO" id="GO:0005829">
    <property type="term" value="C:cytosol"/>
    <property type="evidence" value="ECO:0007669"/>
    <property type="project" value="UniProtKB-ARBA"/>
</dbReference>
<dbReference type="Pfam" id="PF00248">
    <property type="entry name" value="Aldo_ket_red"/>
    <property type="match status" value="1"/>
</dbReference>
<name>A0A8H3J0H1_9LECA</name>
<evidence type="ECO:0000313" key="6">
    <source>
        <dbReference type="Proteomes" id="UP000664521"/>
    </source>
</evidence>
<keyword evidence="3" id="KW-0560">Oxidoreductase</keyword>
<dbReference type="EMBL" id="CAJPDS010000113">
    <property type="protein sequence ID" value="CAF9938427.1"/>
    <property type="molecule type" value="Genomic_DNA"/>
</dbReference>
<evidence type="ECO:0000259" key="4">
    <source>
        <dbReference type="Pfam" id="PF00248"/>
    </source>
</evidence>
<feature type="domain" description="NADP-dependent oxidoreductase" evidence="4">
    <location>
        <begin position="37"/>
        <end position="349"/>
    </location>
</feature>
<accession>A0A8H3J0H1</accession>
<dbReference type="GO" id="GO:0016491">
    <property type="term" value="F:oxidoreductase activity"/>
    <property type="evidence" value="ECO:0007669"/>
    <property type="project" value="UniProtKB-KW"/>
</dbReference>
<reference evidence="5" key="1">
    <citation type="submission" date="2021-03" db="EMBL/GenBank/DDBJ databases">
        <authorList>
            <person name="Tagirdzhanova G."/>
        </authorList>
    </citation>
    <scope>NUCLEOTIDE SEQUENCE</scope>
</reference>
<organism evidence="5 6">
    <name type="scientific">Heterodermia speciosa</name>
    <dbReference type="NCBI Taxonomy" id="116794"/>
    <lineage>
        <taxon>Eukaryota</taxon>
        <taxon>Fungi</taxon>
        <taxon>Dikarya</taxon>
        <taxon>Ascomycota</taxon>
        <taxon>Pezizomycotina</taxon>
        <taxon>Lecanoromycetes</taxon>
        <taxon>OSLEUM clade</taxon>
        <taxon>Lecanoromycetidae</taxon>
        <taxon>Caliciales</taxon>
        <taxon>Physciaceae</taxon>
        <taxon>Heterodermia</taxon>
    </lineage>
</organism>
<dbReference type="PANTHER" id="PTHR43364">
    <property type="entry name" value="NADH-SPECIFIC METHYLGLYOXAL REDUCTASE-RELATED"/>
    <property type="match status" value="1"/>
</dbReference>
<dbReference type="InterPro" id="IPR036812">
    <property type="entry name" value="NAD(P)_OxRdtase_dom_sf"/>
</dbReference>
<dbReference type="SUPFAM" id="SSF51430">
    <property type="entry name" value="NAD(P)-linked oxidoreductase"/>
    <property type="match status" value="1"/>
</dbReference>
<dbReference type="OrthoDB" id="48988at2759"/>
<comment type="similarity">
    <text evidence="1">Belongs to the aldo/keto reductase family.</text>
</comment>
<dbReference type="Gene3D" id="3.20.20.100">
    <property type="entry name" value="NADP-dependent oxidoreductase domain"/>
    <property type="match status" value="1"/>
</dbReference>
<comment type="caution">
    <text evidence="5">The sequence shown here is derived from an EMBL/GenBank/DDBJ whole genome shotgun (WGS) entry which is preliminary data.</text>
</comment>
<dbReference type="InterPro" id="IPR050523">
    <property type="entry name" value="AKR_Detox_Biosynth"/>
</dbReference>
<evidence type="ECO:0000256" key="3">
    <source>
        <dbReference type="ARBA" id="ARBA00023002"/>
    </source>
</evidence>
<dbReference type="AlphaFoldDB" id="A0A8H3J0H1"/>
<evidence type="ECO:0000256" key="1">
    <source>
        <dbReference type="ARBA" id="ARBA00007905"/>
    </source>
</evidence>
<gene>
    <name evidence="5" type="ORF">HETSPECPRED_001066</name>
</gene>
<keyword evidence="2" id="KW-0521">NADP</keyword>